<protein>
    <submittedName>
        <fullName evidence="3">Transcriptional regulator</fullName>
    </submittedName>
</protein>
<sequence length="76" mass="8697">MAKERPQLTIVNRLHVLRAERRLTQEQLAREVGVTRATVVAIEGGGYNPSLELAFRIARFFETDINAIFSIKEEQQ</sequence>
<dbReference type="SMART" id="SM00530">
    <property type="entry name" value="HTH_XRE"/>
    <property type="match status" value="1"/>
</dbReference>
<proteinExistence type="predicted"/>
<dbReference type="Proteomes" id="UP001317705">
    <property type="component" value="Chromosome"/>
</dbReference>
<evidence type="ECO:0000313" key="3">
    <source>
        <dbReference type="EMBL" id="BDV43590.1"/>
    </source>
</evidence>
<reference evidence="3 4" key="1">
    <citation type="submission" date="2022-12" db="EMBL/GenBank/DDBJ databases">
        <title>Polyphasic characterization of Geotalea uranireducens NIT-SL11 newly isolated from a complex of sewage sludge and microbially reduced graphene oxide.</title>
        <authorList>
            <person name="Xie L."/>
            <person name="Yoshida N."/>
            <person name="Meng L."/>
        </authorList>
    </citation>
    <scope>NUCLEOTIDE SEQUENCE [LARGE SCALE GENOMIC DNA]</scope>
    <source>
        <strain evidence="3 4">NIT-SL11</strain>
    </source>
</reference>
<keyword evidence="1" id="KW-0238">DNA-binding</keyword>
<dbReference type="RefSeq" id="WP_281999717.1">
    <property type="nucleotide sequence ID" value="NZ_AP027151.1"/>
</dbReference>
<keyword evidence="4" id="KW-1185">Reference proteome</keyword>
<evidence type="ECO:0000313" key="4">
    <source>
        <dbReference type="Proteomes" id="UP001317705"/>
    </source>
</evidence>
<dbReference type="EMBL" id="AP027151">
    <property type="protein sequence ID" value="BDV43590.1"/>
    <property type="molecule type" value="Genomic_DNA"/>
</dbReference>
<evidence type="ECO:0000256" key="1">
    <source>
        <dbReference type="ARBA" id="ARBA00023125"/>
    </source>
</evidence>
<dbReference type="InterPro" id="IPR010982">
    <property type="entry name" value="Lambda_DNA-bd_dom_sf"/>
</dbReference>
<evidence type="ECO:0000259" key="2">
    <source>
        <dbReference type="PROSITE" id="PS50943"/>
    </source>
</evidence>
<dbReference type="PANTHER" id="PTHR46558:SF4">
    <property type="entry name" value="DNA-BIDING PHAGE PROTEIN"/>
    <property type="match status" value="1"/>
</dbReference>
<dbReference type="PANTHER" id="PTHR46558">
    <property type="entry name" value="TRACRIPTIONAL REGULATORY PROTEIN-RELATED-RELATED"/>
    <property type="match status" value="1"/>
</dbReference>
<dbReference type="PROSITE" id="PS50943">
    <property type="entry name" value="HTH_CROC1"/>
    <property type="match status" value="1"/>
</dbReference>
<organism evidence="3 4">
    <name type="scientific">Geotalea uraniireducens</name>
    <dbReference type="NCBI Taxonomy" id="351604"/>
    <lineage>
        <taxon>Bacteria</taxon>
        <taxon>Pseudomonadati</taxon>
        <taxon>Thermodesulfobacteriota</taxon>
        <taxon>Desulfuromonadia</taxon>
        <taxon>Geobacterales</taxon>
        <taxon>Geobacteraceae</taxon>
        <taxon>Geotalea</taxon>
    </lineage>
</organism>
<dbReference type="Gene3D" id="1.10.260.40">
    <property type="entry name" value="lambda repressor-like DNA-binding domains"/>
    <property type="match status" value="1"/>
</dbReference>
<name>A0ABN6VYF9_9BACT</name>
<gene>
    <name evidence="3" type="ORF">GURASL_25130</name>
</gene>
<dbReference type="SUPFAM" id="SSF47413">
    <property type="entry name" value="lambda repressor-like DNA-binding domains"/>
    <property type="match status" value="1"/>
</dbReference>
<accession>A0ABN6VYF9</accession>
<dbReference type="Pfam" id="PF01381">
    <property type="entry name" value="HTH_3"/>
    <property type="match status" value="1"/>
</dbReference>
<dbReference type="InterPro" id="IPR001387">
    <property type="entry name" value="Cro/C1-type_HTH"/>
</dbReference>
<dbReference type="CDD" id="cd00093">
    <property type="entry name" value="HTH_XRE"/>
    <property type="match status" value="1"/>
</dbReference>
<feature type="domain" description="HTH cro/C1-type" evidence="2">
    <location>
        <begin position="14"/>
        <end position="68"/>
    </location>
</feature>